<protein>
    <recommendedName>
        <fullName evidence="3">DUF247 domain-containing protein</fullName>
    </recommendedName>
</protein>
<feature type="transmembrane region" description="Helical" evidence="1">
    <location>
        <begin position="459"/>
        <end position="483"/>
    </location>
</feature>
<dbReference type="InParanoid" id="A0A059BVG0"/>
<dbReference type="EMBL" id="KK198758">
    <property type="protein sequence ID" value="KCW69916.1"/>
    <property type="molecule type" value="Genomic_DNA"/>
</dbReference>
<reference evidence="2" key="1">
    <citation type="submission" date="2013-07" db="EMBL/GenBank/DDBJ databases">
        <title>The genome of Eucalyptus grandis.</title>
        <authorList>
            <person name="Schmutz J."/>
            <person name="Hayes R."/>
            <person name="Myburg A."/>
            <person name="Tuskan G."/>
            <person name="Grattapaglia D."/>
            <person name="Rokhsar D.S."/>
        </authorList>
    </citation>
    <scope>NUCLEOTIDE SEQUENCE</scope>
    <source>
        <tissue evidence="2">Leaf extractions</tissue>
    </source>
</reference>
<dbReference type="PANTHER" id="PTHR31170">
    <property type="entry name" value="BNAC04G53230D PROTEIN"/>
    <property type="match status" value="1"/>
</dbReference>
<organism evidence="2">
    <name type="scientific">Eucalyptus grandis</name>
    <name type="common">Flooded gum</name>
    <dbReference type="NCBI Taxonomy" id="71139"/>
    <lineage>
        <taxon>Eukaryota</taxon>
        <taxon>Viridiplantae</taxon>
        <taxon>Streptophyta</taxon>
        <taxon>Embryophyta</taxon>
        <taxon>Tracheophyta</taxon>
        <taxon>Spermatophyta</taxon>
        <taxon>Magnoliopsida</taxon>
        <taxon>eudicotyledons</taxon>
        <taxon>Gunneridae</taxon>
        <taxon>Pentapetalae</taxon>
        <taxon>rosids</taxon>
        <taxon>malvids</taxon>
        <taxon>Myrtales</taxon>
        <taxon>Myrtaceae</taxon>
        <taxon>Myrtoideae</taxon>
        <taxon>Eucalypteae</taxon>
        <taxon>Eucalyptus</taxon>
    </lineage>
</organism>
<accession>A0A059BVG0</accession>
<evidence type="ECO:0000313" key="2">
    <source>
        <dbReference type="EMBL" id="KCW69916.1"/>
    </source>
</evidence>
<dbReference type="Gramene" id="KCW69916">
    <property type="protein sequence ID" value="KCW69916"/>
    <property type="gene ID" value="EUGRSUZ_F03242"/>
</dbReference>
<evidence type="ECO:0000256" key="1">
    <source>
        <dbReference type="SAM" id="Phobius"/>
    </source>
</evidence>
<sequence>MAPGDNNNPRSPKWVIEIKNLLDGGLPPDARISWTIGRVPDNWRKVHDTAFHPEMIGIGPIEKWRIRAMDDLKKWFLIRLLGGKLERWRRDGEVSRTTEGERVCNGCEREEDDDGSRMAKAVILDDLVEAMQKLEQKTRACYSESFFNITRENFVKIMVVDGCFVVELLRLNYQRVLFPGMATEDDPIFSNPRILRTVQRDLLLLENQLPFFVLEKLYELINNKNKIDHQQAVPLEVLAVTFFDPLLPQHHAASKLDTNKPKAHLLDVFRSSFLKSVSEKVHEKGKNQVKSWLNPDGSMRGLVRHFASELQEAGMQFKKWKGHDLPDIEFDHGTLQVPQLSINDNTVSVLLNFVAYEMSVKHPEPFFTNYLMFWDSLINSPRDIQIFRKHGIINHLGSETEVVELFMKCREVIYDLNLGYLYNEIKEVNDYCEQFYESKYSVWWRSLIRDRFSSPWTCLSLFAAVILLLLTLLQTFYTVYAYYRPH</sequence>
<keyword evidence="1" id="KW-0812">Transmembrane</keyword>
<gene>
    <name evidence="2" type="ORF">EUGRSUZ_F03242</name>
</gene>
<dbReference type="OMA" id="RISWTIG"/>
<dbReference type="STRING" id="71139.A0A059BVG0"/>
<dbReference type="AlphaFoldDB" id="A0A059BVG0"/>
<dbReference type="PANTHER" id="PTHR31170:SF25">
    <property type="entry name" value="BNAA09G04570D PROTEIN"/>
    <property type="match status" value="1"/>
</dbReference>
<evidence type="ECO:0008006" key="3">
    <source>
        <dbReference type="Google" id="ProtNLM"/>
    </source>
</evidence>
<dbReference type="Pfam" id="PF03140">
    <property type="entry name" value="DUF247"/>
    <property type="match status" value="1"/>
</dbReference>
<dbReference type="eggNOG" id="ENOG502QVXI">
    <property type="taxonomic scope" value="Eukaryota"/>
</dbReference>
<keyword evidence="1" id="KW-1133">Transmembrane helix</keyword>
<dbReference type="InterPro" id="IPR004158">
    <property type="entry name" value="DUF247_pln"/>
</dbReference>
<keyword evidence="1" id="KW-0472">Membrane</keyword>
<proteinExistence type="predicted"/>
<name>A0A059BVG0_EUCGR</name>